<proteinExistence type="predicted"/>
<evidence type="ECO:0000313" key="2">
    <source>
        <dbReference type="EMBL" id="EFI36035.1"/>
    </source>
</evidence>
<accession>D6SMX4</accession>
<keyword evidence="3" id="KW-1185">Reference proteome</keyword>
<protein>
    <submittedName>
        <fullName evidence="2">Uncharacterized protein</fullName>
    </submittedName>
</protein>
<feature type="compositionally biased region" description="Polar residues" evidence="1">
    <location>
        <begin position="29"/>
        <end position="38"/>
    </location>
</feature>
<name>D6SMX4_9BACT</name>
<dbReference type="EMBL" id="ACJN02000001">
    <property type="protein sequence ID" value="EFI36035.1"/>
    <property type="molecule type" value="Genomic_DNA"/>
</dbReference>
<gene>
    <name evidence="2" type="ORF">Dthio_PD3477</name>
</gene>
<comment type="caution">
    <text evidence="2">The sequence shown here is derived from an EMBL/GenBank/DDBJ whole genome shotgun (WGS) entry which is preliminary data.</text>
</comment>
<feature type="compositionally biased region" description="Basic and acidic residues" evidence="1">
    <location>
        <begin position="14"/>
        <end position="27"/>
    </location>
</feature>
<sequence>MELRRVHLNGLRANDLDDGKHFSDRPKSGRQSEAATYTSRAGTPLEIVSKVILLSSSMPIPNTSEAFLFQWIYLSCASLSTTPTSIDWP</sequence>
<organism evidence="2 3">
    <name type="scientific">Desulfonatronospira thiodismutans ASO3-1</name>
    <dbReference type="NCBI Taxonomy" id="555779"/>
    <lineage>
        <taxon>Bacteria</taxon>
        <taxon>Pseudomonadati</taxon>
        <taxon>Thermodesulfobacteriota</taxon>
        <taxon>Desulfovibrionia</taxon>
        <taxon>Desulfovibrionales</taxon>
        <taxon>Desulfonatronovibrionaceae</taxon>
        <taxon>Desulfonatronospira</taxon>
    </lineage>
</organism>
<dbReference type="AlphaFoldDB" id="D6SMX4"/>
<dbReference type="Proteomes" id="UP000005496">
    <property type="component" value="Unassembled WGS sequence"/>
</dbReference>
<evidence type="ECO:0000256" key="1">
    <source>
        <dbReference type="SAM" id="MobiDB-lite"/>
    </source>
</evidence>
<feature type="region of interest" description="Disordered" evidence="1">
    <location>
        <begin position="13"/>
        <end position="38"/>
    </location>
</feature>
<evidence type="ECO:0000313" key="3">
    <source>
        <dbReference type="Proteomes" id="UP000005496"/>
    </source>
</evidence>
<reference evidence="2" key="1">
    <citation type="submission" date="2010-05" db="EMBL/GenBank/DDBJ databases">
        <title>The draft genome of Desulfonatronospira thiodismutans ASO3-1.</title>
        <authorList>
            <consortium name="US DOE Joint Genome Institute (JGI-PGF)"/>
            <person name="Lucas S."/>
            <person name="Copeland A."/>
            <person name="Lapidus A."/>
            <person name="Cheng J.-F."/>
            <person name="Bruce D."/>
            <person name="Goodwin L."/>
            <person name="Pitluck S."/>
            <person name="Chertkov O."/>
            <person name="Brettin T."/>
            <person name="Detter J.C."/>
            <person name="Han C."/>
            <person name="Land M.L."/>
            <person name="Hauser L."/>
            <person name="Kyrpides N."/>
            <person name="Mikhailova N."/>
            <person name="Muyzer G."/>
            <person name="Woyke T."/>
        </authorList>
    </citation>
    <scope>NUCLEOTIDE SEQUENCE [LARGE SCALE GENOMIC DNA]</scope>
    <source>
        <strain evidence="2">ASO3-1</strain>
    </source>
</reference>